<proteinExistence type="predicted"/>
<dbReference type="Pfam" id="PF01161">
    <property type="entry name" value="PBP"/>
    <property type="match status" value="1"/>
</dbReference>
<dbReference type="STRING" id="1125699.HMPREF9194_02309"/>
<dbReference type="Proteomes" id="UP000014541">
    <property type="component" value="Unassembled WGS sequence"/>
</dbReference>
<sequence>MKLIRITIPLLTALLLISCGSCKSGSRKTEISTGEGAMKLTCSAFADGEKMPIEFAKLGANRIPPLEIAGVPSEAKSLAIIVHDPDAPMPGGFYHWTLWNIPPETTSIGADNVPANTVEGTTSWGTSGYNGPQPPFGNHRYIFYLYALDTTLNLPAGSKVKELKAAIKDHIIETASLTGMFAAKDNPKEND</sequence>
<dbReference type="PANTHER" id="PTHR30289">
    <property type="entry name" value="UNCHARACTERIZED PROTEIN YBCL-RELATED"/>
    <property type="match status" value="1"/>
</dbReference>
<dbReference type="InterPro" id="IPR005247">
    <property type="entry name" value="YbhB_YbcL/LppC-like"/>
</dbReference>
<dbReference type="PROSITE" id="PS51257">
    <property type="entry name" value="PROKAR_LIPOPROTEIN"/>
    <property type="match status" value="1"/>
</dbReference>
<dbReference type="SUPFAM" id="SSF49777">
    <property type="entry name" value="PEBP-like"/>
    <property type="match status" value="1"/>
</dbReference>
<protein>
    <submittedName>
        <fullName evidence="1">YbhB/YbcL family Raf kinase inhibitor-like protein</fullName>
    </submittedName>
</protein>
<dbReference type="PANTHER" id="PTHR30289:SF1">
    <property type="entry name" value="PEBP (PHOSPHATIDYLETHANOLAMINE-BINDING PROTEIN) FAMILY PROTEIN"/>
    <property type="match status" value="1"/>
</dbReference>
<dbReference type="AlphaFoldDB" id="S3L583"/>
<dbReference type="InterPro" id="IPR008914">
    <property type="entry name" value="PEBP"/>
</dbReference>
<gene>
    <name evidence="1" type="ORF">HMPREF9194_02309</name>
</gene>
<dbReference type="PATRIC" id="fig|1125699.3.peg.2324"/>
<dbReference type="eggNOG" id="COG1881">
    <property type="taxonomic scope" value="Bacteria"/>
</dbReference>
<dbReference type="EMBL" id="ATFF01000006">
    <property type="protein sequence ID" value="EPF31954.1"/>
    <property type="molecule type" value="Genomic_DNA"/>
</dbReference>
<dbReference type="HOGENOM" id="CLU_083918_3_0_12"/>
<comment type="caution">
    <text evidence="1">The sequence shown here is derived from an EMBL/GenBank/DDBJ whole genome shotgun (WGS) entry which is preliminary data.</text>
</comment>
<keyword evidence="2" id="KW-1185">Reference proteome</keyword>
<dbReference type="InterPro" id="IPR036610">
    <property type="entry name" value="PEBP-like_sf"/>
</dbReference>
<organism evidence="1 2">
    <name type="scientific">Treponema maltophilum ATCC 51939</name>
    <dbReference type="NCBI Taxonomy" id="1125699"/>
    <lineage>
        <taxon>Bacteria</taxon>
        <taxon>Pseudomonadati</taxon>
        <taxon>Spirochaetota</taxon>
        <taxon>Spirochaetia</taxon>
        <taxon>Spirochaetales</taxon>
        <taxon>Treponemataceae</taxon>
        <taxon>Treponema</taxon>
    </lineage>
</organism>
<dbReference type="NCBIfam" id="TIGR00481">
    <property type="entry name" value="YbhB/YbcL family Raf kinase inhibitor-like protein"/>
    <property type="match status" value="1"/>
</dbReference>
<dbReference type="RefSeq" id="WP_016526560.1">
    <property type="nucleotide sequence ID" value="NZ_KE332518.1"/>
</dbReference>
<reference evidence="1 2" key="1">
    <citation type="submission" date="2013-04" db="EMBL/GenBank/DDBJ databases">
        <title>The Genome Sequence of Treponema maltophilum ATCC 51939.</title>
        <authorList>
            <consortium name="The Broad Institute Genomics Platform"/>
            <person name="Earl A."/>
            <person name="Ward D."/>
            <person name="Feldgarden M."/>
            <person name="Gevers D."/>
            <person name="Leonetti C."/>
            <person name="Blanton J.M."/>
            <person name="Dewhirst F.E."/>
            <person name="Izard J."/>
            <person name="Walker B."/>
            <person name="Young S."/>
            <person name="Zeng Q."/>
            <person name="Gargeya S."/>
            <person name="Fitzgerald M."/>
            <person name="Haas B."/>
            <person name="Abouelleil A."/>
            <person name="Allen A.W."/>
            <person name="Alvarado L."/>
            <person name="Arachchi H.M."/>
            <person name="Berlin A.M."/>
            <person name="Chapman S.B."/>
            <person name="Gainer-Dewar J."/>
            <person name="Goldberg J."/>
            <person name="Griggs A."/>
            <person name="Gujja S."/>
            <person name="Hansen M."/>
            <person name="Howarth C."/>
            <person name="Imamovic A."/>
            <person name="Ireland A."/>
            <person name="Larimer J."/>
            <person name="McCowan C."/>
            <person name="Murphy C."/>
            <person name="Pearson M."/>
            <person name="Poon T.W."/>
            <person name="Priest M."/>
            <person name="Roberts A."/>
            <person name="Saif S."/>
            <person name="Shea T."/>
            <person name="Sisk P."/>
            <person name="Sykes S."/>
            <person name="Wortman J."/>
            <person name="Nusbaum C."/>
            <person name="Birren B."/>
        </authorList>
    </citation>
    <scope>NUCLEOTIDE SEQUENCE [LARGE SCALE GENOMIC DNA]</scope>
    <source>
        <strain evidence="1 2">ATCC 51939</strain>
    </source>
</reference>
<accession>S3L583</accession>
<evidence type="ECO:0000313" key="2">
    <source>
        <dbReference type="Proteomes" id="UP000014541"/>
    </source>
</evidence>
<dbReference type="OrthoDB" id="9797506at2"/>
<evidence type="ECO:0000313" key="1">
    <source>
        <dbReference type="EMBL" id="EPF31954.1"/>
    </source>
</evidence>
<dbReference type="Gene3D" id="3.90.280.10">
    <property type="entry name" value="PEBP-like"/>
    <property type="match status" value="1"/>
</dbReference>
<dbReference type="CDD" id="cd00865">
    <property type="entry name" value="PEBP_bact_arch"/>
    <property type="match status" value="1"/>
</dbReference>
<name>S3L583_TREMA</name>